<keyword evidence="3 4" id="KW-0560">Oxidoreductase</keyword>
<evidence type="ECO:0000256" key="3">
    <source>
        <dbReference type="ARBA" id="ARBA00023002"/>
    </source>
</evidence>
<dbReference type="SUPFAM" id="SSF51905">
    <property type="entry name" value="FAD/NAD(P)-binding domain"/>
    <property type="match status" value="3"/>
</dbReference>
<dbReference type="Gene3D" id="3.50.50.60">
    <property type="entry name" value="FAD/NAD(P)-binding domain"/>
    <property type="match status" value="2"/>
</dbReference>
<name>A0ABV7UHT2_9HYPH</name>
<keyword evidence="1" id="KW-0285">Flavoprotein</keyword>
<keyword evidence="4" id="KW-0503">Monooxygenase</keyword>
<gene>
    <name evidence="4" type="ORF">ACFONL_11115</name>
</gene>
<reference evidence="5" key="1">
    <citation type="journal article" date="2019" name="Int. J. Syst. Evol. Microbiol.">
        <title>The Global Catalogue of Microorganisms (GCM) 10K type strain sequencing project: providing services to taxonomists for standard genome sequencing and annotation.</title>
        <authorList>
            <consortium name="The Broad Institute Genomics Platform"/>
            <consortium name="The Broad Institute Genome Sequencing Center for Infectious Disease"/>
            <person name="Wu L."/>
            <person name="Ma J."/>
        </authorList>
    </citation>
    <scope>NUCLEOTIDE SEQUENCE [LARGE SCALE GENOMIC DNA]</scope>
    <source>
        <strain evidence="5">KCTC 42282</strain>
    </source>
</reference>
<dbReference type="InterPro" id="IPR036188">
    <property type="entry name" value="FAD/NAD-bd_sf"/>
</dbReference>
<dbReference type="PANTHER" id="PTHR42877:SF4">
    <property type="entry name" value="FAD_NAD(P)-BINDING DOMAIN-CONTAINING PROTEIN-RELATED"/>
    <property type="match status" value="1"/>
</dbReference>
<dbReference type="PRINTS" id="PR00469">
    <property type="entry name" value="PNDRDTASEII"/>
</dbReference>
<dbReference type="EMBL" id="JBHRYC010000052">
    <property type="protein sequence ID" value="MFC3637914.1"/>
    <property type="molecule type" value="Genomic_DNA"/>
</dbReference>
<protein>
    <submittedName>
        <fullName evidence="4">Flavin-containing monooxygenase</fullName>
        <ecNumber evidence="4">1.14.13.-</ecNumber>
    </submittedName>
</protein>
<dbReference type="GO" id="GO:0004497">
    <property type="term" value="F:monooxygenase activity"/>
    <property type="evidence" value="ECO:0007669"/>
    <property type="project" value="UniProtKB-KW"/>
</dbReference>
<dbReference type="PANTHER" id="PTHR42877">
    <property type="entry name" value="L-ORNITHINE N(5)-MONOOXYGENASE-RELATED"/>
    <property type="match status" value="1"/>
</dbReference>
<dbReference type="Pfam" id="PF00743">
    <property type="entry name" value="FMO-like"/>
    <property type="match status" value="1"/>
</dbReference>
<sequence length="482" mass="53443">MNAYRVAIIGAGISGLCAGIFLDRAGIGSFRIFEKADDVGGTWRDNRYPGVECDVPSHLYSYSFAPRADWSREFAPGGEIHRYLRDVADDYDLTKRISFNTAVRQAEFDGTRWRLTLSDGEECLADVVISAMGGLHTPHVPDLPNLAAFAGPAFHTARWPQDVDLAGKRVAMIGTGASAVQCAPEIAKIASHLHVVQRSPVWVGPKSNPPYSHEDIEALRNDPALLRAKRWALWKGWETTGMEMITPGSAINRLAETRARNHIAAQVADPEMQAALTPAYNFTCKRPTLSNDYYRMFNNPGVSLVEGAIRDVERNAIILDDGRRIAVDAIVFATGFKAFDIRNEIDVRGRDGRSLAEAWAGRITTYRTIMTAGMPNFFFLLGPNTAGLTSTFQMIEAECGYIVNALQYLESSGFAWMEPNQAEVDAFCDDIQKAYAKTTQNKGCVSWWSDGSGYAHANWPRSSIAYRLMMQDFAPRHFSYGR</sequence>
<keyword evidence="2" id="KW-0274">FAD</keyword>
<dbReference type="InterPro" id="IPR020946">
    <property type="entry name" value="Flavin_mOase-like"/>
</dbReference>
<evidence type="ECO:0000256" key="2">
    <source>
        <dbReference type="ARBA" id="ARBA00022827"/>
    </source>
</evidence>
<evidence type="ECO:0000313" key="5">
    <source>
        <dbReference type="Proteomes" id="UP001595704"/>
    </source>
</evidence>
<keyword evidence="5" id="KW-1185">Reference proteome</keyword>
<proteinExistence type="predicted"/>
<evidence type="ECO:0000313" key="4">
    <source>
        <dbReference type="EMBL" id="MFC3637914.1"/>
    </source>
</evidence>
<dbReference type="RefSeq" id="WP_191320712.1">
    <property type="nucleotide sequence ID" value="NZ_BNCG01000023.1"/>
</dbReference>
<evidence type="ECO:0000256" key="1">
    <source>
        <dbReference type="ARBA" id="ARBA00022630"/>
    </source>
</evidence>
<organism evidence="4 5">
    <name type="scientific">Camelimonas fluminis</name>
    <dbReference type="NCBI Taxonomy" id="1576911"/>
    <lineage>
        <taxon>Bacteria</taxon>
        <taxon>Pseudomonadati</taxon>
        <taxon>Pseudomonadota</taxon>
        <taxon>Alphaproteobacteria</taxon>
        <taxon>Hyphomicrobiales</taxon>
        <taxon>Chelatococcaceae</taxon>
        <taxon>Camelimonas</taxon>
    </lineage>
</organism>
<comment type="caution">
    <text evidence="4">The sequence shown here is derived from an EMBL/GenBank/DDBJ whole genome shotgun (WGS) entry which is preliminary data.</text>
</comment>
<accession>A0ABV7UHT2</accession>
<dbReference type="InterPro" id="IPR051209">
    <property type="entry name" value="FAD-bind_Monooxygenase_sf"/>
</dbReference>
<dbReference type="EC" id="1.14.13.-" evidence="4"/>
<dbReference type="Proteomes" id="UP001595704">
    <property type="component" value="Unassembled WGS sequence"/>
</dbReference>